<dbReference type="Gene3D" id="2.40.50.40">
    <property type="match status" value="1"/>
</dbReference>
<dbReference type="AlphaFoldDB" id="A0A9P3GDS6"/>
<evidence type="ECO:0000259" key="3">
    <source>
        <dbReference type="PROSITE" id="PS50994"/>
    </source>
</evidence>
<dbReference type="SUPFAM" id="SSF53098">
    <property type="entry name" value="Ribonuclease H-like"/>
    <property type="match status" value="1"/>
</dbReference>
<sequence length="289" mass="33371">MSTSFHPQTDGATERANRSIEQILRAMVKPDQTDWVDKLPMVEFALNSSVNSSTGYAPFELVQGTMPRMVHQLPKENHVPGAKAFVERAVLNLCAAHDAIIDSRIHQTHHANRHRRDENLDRGQEDPLQVGDKVYLSTENLSLPQRRARKLVPKFIGPYTILESDPTTSSYTLQLPPDLSSRGIHPKFHVSKLRRHYANDDLLFPHRETQVYYDMGELEDKEWLVEEINGHRWIGKKIEFQVKWNYGDTTWEPYDSCKDLEALDNYLDQIGVKHWRALPRAIKPKSGNR</sequence>
<protein>
    <submittedName>
        <fullName evidence="4">Chromo domain-containing protein</fullName>
    </submittedName>
</protein>
<keyword evidence="1" id="KW-0694">RNA-binding</keyword>
<dbReference type="GO" id="GO:0005634">
    <property type="term" value="C:nucleus"/>
    <property type="evidence" value="ECO:0007669"/>
    <property type="project" value="UniProtKB-ARBA"/>
</dbReference>
<evidence type="ECO:0000256" key="2">
    <source>
        <dbReference type="SAM" id="MobiDB-lite"/>
    </source>
</evidence>
<dbReference type="GO" id="GO:0015074">
    <property type="term" value="P:DNA integration"/>
    <property type="evidence" value="ECO:0007669"/>
    <property type="project" value="InterPro"/>
</dbReference>
<evidence type="ECO:0000256" key="1">
    <source>
        <dbReference type="ARBA" id="ARBA00022884"/>
    </source>
</evidence>
<proteinExistence type="predicted"/>
<gene>
    <name evidence="4" type="ORF">PsYK624_081020</name>
</gene>
<feature type="compositionally biased region" description="Basic and acidic residues" evidence="2">
    <location>
        <begin position="115"/>
        <end position="125"/>
    </location>
</feature>
<dbReference type="PANTHER" id="PTHR37984">
    <property type="entry name" value="PROTEIN CBG26694"/>
    <property type="match status" value="1"/>
</dbReference>
<dbReference type="Gene3D" id="3.30.420.10">
    <property type="entry name" value="Ribonuclease H-like superfamily/Ribonuclease H"/>
    <property type="match status" value="1"/>
</dbReference>
<dbReference type="EMBL" id="BPQB01000023">
    <property type="protein sequence ID" value="GJE91950.1"/>
    <property type="molecule type" value="Genomic_DNA"/>
</dbReference>
<dbReference type="CDD" id="cd00024">
    <property type="entry name" value="CD_CSD"/>
    <property type="match status" value="1"/>
</dbReference>
<dbReference type="Pfam" id="PF24626">
    <property type="entry name" value="SH3_Tf2-1"/>
    <property type="match status" value="1"/>
</dbReference>
<comment type="caution">
    <text evidence="4">The sequence shown here is derived from an EMBL/GenBank/DDBJ whole genome shotgun (WGS) entry which is preliminary data.</text>
</comment>
<reference evidence="4 5" key="1">
    <citation type="submission" date="2021-08" db="EMBL/GenBank/DDBJ databases">
        <title>Draft Genome Sequence of Phanerochaete sordida strain YK-624.</title>
        <authorList>
            <person name="Mori T."/>
            <person name="Dohra H."/>
            <person name="Suzuki T."/>
            <person name="Kawagishi H."/>
            <person name="Hirai H."/>
        </authorList>
    </citation>
    <scope>NUCLEOTIDE SEQUENCE [LARGE SCALE GENOMIC DNA]</scope>
    <source>
        <strain evidence="4 5">YK-624</strain>
    </source>
</reference>
<keyword evidence="5" id="KW-1185">Reference proteome</keyword>
<dbReference type="InterPro" id="IPR001584">
    <property type="entry name" value="Integrase_cat-core"/>
</dbReference>
<dbReference type="OrthoDB" id="3227343at2759"/>
<accession>A0A9P3GDS6</accession>
<dbReference type="InterPro" id="IPR012337">
    <property type="entry name" value="RNaseH-like_sf"/>
</dbReference>
<name>A0A9P3GDS6_9APHY</name>
<dbReference type="SUPFAM" id="SSF54160">
    <property type="entry name" value="Chromo domain-like"/>
    <property type="match status" value="1"/>
</dbReference>
<dbReference type="InterPro" id="IPR036397">
    <property type="entry name" value="RNaseH_sf"/>
</dbReference>
<feature type="region of interest" description="Disordered" evidence="2">
    <location>
        <begin position="107"/>
        <end position="129"/>
    </location>
</feature>
<dbReference type="PROSITE" id="PS50994">
    <property type="entry name" value="INTEGRASE"/>
    <property type="match status" value="1"/>
</dbReference>
<feature type="domain" description="Integrase catalytic" evidence="3">
    <location>
        <begin position="1"/>
        <end position="66"/>
    </location>
</feature>
<evidence type="ECO:0000313" key="5">
    <source>
        <dbReference type="Proteomes" id="UP000703269"/>
    </source>
</evidence>
<dbReference type="PANTHER" id="PTHR37984:SF15">
    <property type="entry name" value="INTEGRASE CATALYTIC DOMAIN-CONTAINING PROTEIN"/>
    <property type="match status" value="1"/>
</dbReference>
<dbReference type="Proteomes" id="UP000703269">
    <property type="component" value="Unassembled WGS sequence"/>
</dbReference>
<evidence type="ECO:0000313" key="4">
    <source>
        <dbReference type="EMBL" id="GJE91950.1"/>
    </source>
</evidence>
<dbReference type="GO" id="GO:0003723">
    <property type="term" value="F:RNA binding"/>
    <property type="evidence" value="ECO:0007669"/>
    <property type="project" value="UniProtKB-KW"/>
</dbReference>
<organism evidence="4 5">
    <name type="scientific">Phanerochaete sordida</name>
    <dbReference type="NCBI Taxonomy" id="48140"/>
    <lineage>
        <taxon>Eukaryota</taxon>
        <taxon>Fungi</taxon>
        <taxon>Dikarya</taxon>
        <taxon>Basidiomycota</taxon>
        <taxon>Agaricomycotina</taxon>
        <taxon>Agaricomycetes</taxon>
        <taxon>Polyporales</taxon>
        <taxon>Phanerochaetaceae</taxon>
        <taxon>Phanerochaete</taxon>
    </lineage>
</organism>
<dbReference type="InterPro" id="IPR050951">
    <property type="entry name" value="Retrovirus_Pol_polyprotein"/>
</dbReference>
<dbReference type="InterPro" id="IPR016197">
    <property type="entry name" value="Chromo-like_dom_sf"/>
</dbReference>
<dbReference type="InterPro" id="IPR056924">
    <property type="entry name" value="SH3_Tf2-1"/>
</dbReference>